<reference evidence="2" key="1">
    <citation type="journal article" date="2019" name="Int. J. Syst. Evol. Microbiol.">
        <title>The Global Catalogue of Microorganisms (GCM) 10K type strain sequencing project: providing services to taxonomists for standard genome sequencing and annotation.</title>
        <authorList>
            <consortium name="The Broad Institute Genomics Platform"/>
            <consortium name="The Broad Institute Genome Sequencing Center for Infectious Disease"/>
            <person name="Wu L."/>
            <person name="Ma J."/>
        </authorList>
    </citation>
    <scope>NUCLEOTIDE SEQUENCE [LARGE SCALE GENOMIC DNA]</scope>
    <source>
        <strain evidence="2">JCM 15591</strain>
    </source>
</reference>
<organism evidence="1 2">
    <name type="scientific">Nostocoides vanveenii</name>
    <dbReference type="NCBI Taxonomy" id="330835"/>
    <lineage>
        <taxon>Bacteria</taxon>
        <taxon>Bacillati</taxon>
        <taxon>Actinomycetota</taxon>
        <taxon>Actinomycetes</taxon>
        <taxon>Micrococcales</taxon>
        <taxon>Intrasporangiaceae</taxon>
        <taxon>Nostocoides</taxon>
    </lineage>
</organism>
<dbReference type="Gene3D" id="3.40.50.300">
    <property type="entry name" value="P-loop containing nucleotide triphosphate hydrolases"/>
    <property type="match status" value="1"/>
</dbReference>
<dbReference type="InterPro" id="IPR027417">
    <property type="entry name" value="P-loop_NTPase"/>
</dbReference>
<dbReference type="RefSeq" id="WP_344063040.1">
    <property type="nucleotide sequence ID" value="NZ_BAAAPN010000027.1"/>
</dbReference>
<sequence length="88" mass="9138">MNEPAVILANEPTGNLDSATAVEIVDLLLDIRAETAATMLIATHDPGVAARCDRILTLRDGAIVDDTALDAAAPAERTWADISGPGRS</sequence>
<dbReference type="PANTHER" id="PTHR24220:SF86">
    <property type="entry name" value="ABC TRANSPORTER ABCH.1"/>
    <property type="match status" value="1"/>
</dbReference>
<keyword evidence="2" id="KW-1185">Reference proteome</keyword>
<dbReference type="PANTHER" id="PTHR24220">
    <property type="entry name" value="IMPORT ATP-BINDING PROTEIN"/>
    <property type="match status" value="1"/>
</dbReference>
<proteinExistence type="predicted"/>
<evidence type="ECO:0000313" key="2">
    <source>
        <dbReference type="Proteomes" id="UP001501475"/>
    </source>
</evidence>
<comment type="caution">
    <text evidence="1">The sequence shown here is derived from an EMBL/GenBank/DDBJ whole genome shotgun (WGS) entry which is preliminary data.</text>
</comment>
<protein>
    <submittedName>
        <fullName evidence="1">Uncharacterized protein</fullName>
    </submittedName>
</protein>
<accession>A0ABP4WGY6</accession>
<dbReference type="InterPro" id="IPR015854">
    <property type="entry name" value="ABC_transpr_LolD-like"/>
</dbReference>
<gene>
    <name evidence="1" type="ORF">GCM10009810_10210</name>
</gene>
<name>A0ABP4WGY6_9MICO</name>
<dbReference type="SUPFAM" id="SSF52540">
    <property type="entry name" value="P-loop containing nucleoside triphosphate hydrolases"/>
    <property type="match status" value="1"/>
</dbReference>
<dbReference type="EMBL" id="BAAAPN010000027">
    <property type="protein sequence ID" value="GAA1752000.1"/>
    <property type="molecule type" value="Genomic_DNA"/>
</dbReference>
<dbReference type="Proteomes" id="UP001501475">
    <property type="component" value="Unassembled WGS sequence"/>
</dbReference>
<evidence type="ECO:0000313" key="1">
    <source>
        <dbReference type="EMBL" id="GAA1752000.1"/>
    </source>
</evidence>